<evidence type="ECO:0000313" key="3">
    <source>
        <dbReference type="EMBL" id="QTX12389.1"/>
    </source>
</evidence>
<accession>A0A8B0SND0</accession>
<reference evidence="3" key="2">
    <citation type="submission" date="2021-04" db="EMBL/GenBank/DDBJ databases">
        <title>Complete Genome and methylome analysis of Thiothrix fructosivorans ATCC 49748.</title>
        <authorList>
            <person name="Fomenkov A."/>
            <person name="Sun L."/>
            <person name="Vincze T."/>
            <person name="Grabovich M.Y."/>
            <person name="Roberts R.J."/>
        </authorList>
    </citation>
    <scope>NUCLEOTIDE SEQUENCE</scope>
    <source>
        <strain evidence="3">ATCC 49748</strain>
    </source>
</reference>
<dbReference type="Proteomes" id="UP000664466">
    <property type="component" value="Unassembled WGS sequence"/>
</dbReference>
<name>A0A8B0SND0_9GAMM</name>
<dbReference type="EMBL" id="JAFMPM010000006">
    <property type="protein sequence ID" value="MBO0612112.1"/>
    <property type="molecule type" value="Genomic_DNA"/>
</dbReference>
<feature type="chain" id="PRO_5033018111" description="Kazal-like domain-containing protein" evidence="1">
    <location>
        <begin position="23"/>
        <end position="104"/>
    </location>
</feature>
<sequence>MKRLGMLLYGGLLLAMSAAALTGCSRSDAAEDRVTSNRTAYQLCQEPRPAICYEVFAPVCATLTDPLIRCVNAPCPSQLRNSYANDCKACADPKVQGFIAGECQ</sequence>
<organism evidence="3">
    <name type="scientific">Thiothrix fructosivorans</name>
    <dbReference type="NCBI Taxonomy" id="111770"/>
    <lineage>
        <taxon>Bacteria</taxon>
        <taxon>Pseudomonadati</taxon>
        <taxon>Pseudomonadota</taxon>
        <taxon>Gammaproteobacteria</taxon>
        <taxon>Thiotrichales</taxon>
        <taxon>Thiotrichaceae</taxon>
        <taxon>Thiothrix</taxon>
    </lineage>
</organism>
<protein>
    <recommendedName>
        <fullName evidence="5">Kazal-like domain-containing protein</fullName>
    </recommendedName>
</protein>
<dbReference type="AlphaFoldDB" id="A0A8B0SND0"/>
<evidence type="ECO:0008006" key="5">
    <source>
        <dbReference type="Google" id="ProtNLM"/>
    </source>
</evidence>
<feature type="signal peptide" evidence="1">
    <location>
        <begin position="1"/>
        <end position="22"/>
    </location>
</feature>
<keyword evidence="1" id="KW-0732">Signal</keyword>
<dbReference type="PROSITE" id="PS51257">
    <property type="entry name" value="PROKAR_LIPOPROTEIN"/>
    <property type="match status" value="1"/>
</dbReference>
<evidence type="ECO:0000313" key="2">
    <source>
        <dbReference type="EMBL" id="MBO0612112.1"/>
    </source>
</evidence>
<keyword evidence="4" id="KW-1185">Reference proteome</keyword>
<dbReference type="RefSeq" id="WP_207249820.1">
    <property type="nucleotide sequence ID" value="NZ_JAFMPM010000006.1"/>
</dbReference>
<dbReference type="EMBL" id="CP072748">
    <property type="protein sequence ID" value="QTX12389.1"/>
    <property type="molecule type" value="Genomic_DNA"/>
</dbReference>
<proteinExistence type="predicted"/>
<reference evidence="2 4" key="1">
    <citation type="submission" date="2021-03" db="EMBL/GenBank/DDBJ databases">
        <title>Draft genome and methylome analysis of Thiotrix fructosivoruns ATCC 49748.</title>
        <authorList>
            <person name="Fomenkov A."/>
            <person name="Grabovich M.Y."/>
            <person name="Roberts R.J."/>
        </authorList>
    </citation>
    <scope>NUCLEOTIDE SEQUENCE [LARGE SCALE GENOMIC DNA]</scope>
    <source>
        <strain evidence="2 4">ATCC 49748</strain>
    </source>
</reference>
<evidence type="ECO:0000313" key="4">
    <source>
        <dbReference type="Proteomes" id="UP000664466"/>
    </source>
</evidence>
<gene>
    <name evidence="3" type="ORF">J1836_008730</name>
    <name evidence="2" type="ORF">J1836_04095</name>
</gene>
<evidence type="ECO:0000256" key="1">
    <source>
        <dbReference type="SAM" id="SignalP"/>
    </source>
</evidence>